<dbReference type="Proteomes" id="UP000001937">
    <property type="component" value="Chromosome"/>
</dbReference>
<proteinExistence type="predicted"/>
<dbReference type="AlphaFoldDB" id="Q2J4J8"/>
<sequence length="151" mass="17278">MRRKVRARSPVEPAHRYPELRRDSAHKKNRREPEHREKPDRPVTAFFVLARRGRTGTATSPDRPAATQRTPTTVTDNRDRGPPLSYLVVLSIDHGRGAAGAQWLPVRRRGYRGPVTQPFTTSHHGSRRRVGRMVQRRVHLARTHENNTGSC</sequence>
<gene>
    <name evidence="2" type="ordered locus">Francci3_4448</name>
</gene>
<organism evidence="2 3">
    <name type="scientific">Frankia casuarinae (strain DSM 45818 / CECT 9043 / HFP020203 / CcI3)</name>
    <dbReference type="NCBI Taxonomy" id="106370"/>
    <lineage>
        <taxon>Bacteria</taxon>
        <taxon>Bacillati</taxon>
        <taxon>Actinomycetota</taxon>
        <taxon>Actinomycetes</taxon>
        <taxon>Frankiales</taxon>
        <taxon>Frankiaceae</taxon>
        <taxon>Frankia</taxon>
    </lineage>
</organism>
<dbReference type="KEGG" id="fra:Francci3_4448"/>
<dbReference type="HOGENOM" id="CLU_1728703_0_0_11"/>
<protein>
    <submittedName>
        <fullName evidence="2">Uncharacterized protein</fullName>
    </submittedName>
</protein>
<evidence type="ECO:0000313" key="3">
    <source>
        <dbReference type="Proteomes" id="UP000001937"/>
    </source>
</evidence>
<evidence type="ECO:0000313" key="2">
    <source>
        <dbReference type="EMBL" id="ABD13794.1"/>
    </source>
</evidence>
<feature type="region of interest" description="Disordered" evidence="1">
    <location>
        <begin position="1"/>
        <end position="83"/>
    </location>
</feature>
<feature type="compositionally biased region" description="Basic and acidic residues" evidence="1">
    <location>
        <begin position="31"/>
        <end position="41"/>
    </location>
</feature>
<accession>Q2J4J8</accession>
<dbReference type="EMBL" id="CP000249">
    <property type="protein sequence ID" value="ABD13794.1"/>
    <property type="molecule type" value="Genomic_DNA"/>
</dbReference>
<keyword evidence="3" id="KW-1185">Reference proteome</keyword>
<name>Q2J4J8_FRACC</name>
<reference evidence="2 3" key="1">
    <citation type="journal article" date="2007" name="Genome Res.">
        <title>Genome characteristics of facultatively symbiotic Frankia sp. strains reflect host range and host plant biogeography.</title>
        <authorList>
            <person name="Normand P."/>
            <person name="Lapierre P."/>
            <person name="Tisa L.S."/>
            <person name="Gogarten J.P."/>
            <person name="Alloisio N."/>
            <person name="Bagnarol E."/>
            <person name="Bassi C.A."/>
            <person name="Berry A.M."/>
            <person name="Bickhart D.M."/>
            <person name="Choisne N."/>
            <person name="Couloux A."/>
            <person name="Cournoyer B."/>
            <person name="Cruveiller S."/>
            <person name="Daubin V."/>
            <person name="Demange N."/>
            <person name="Francino M.P."/>
            <person name="Goltsman E."/>
            <person name="Huang Y."/>
            <person name="Kopp O.R."/>
            <person name="Labarre L."/>
            <person name="Lapidus A."/>
            <person name="Lavire C."/>
            <person name="Marechal J."/>
            <person name="Martinez M."/>
            <person name="Mastronunzio J.E."/>
            <person name="Mullin B.C."/>
            <person name="Niemann J."/>
            <person name="Pujic P."/>
            <person name="Rawnsley T."/>
            <person name="Rouy Z."/>
            <person name="Schenowitz C."/>
            <person name="Sellstedt A."/>
            <person name="Tavares F."/>
            <person name="Tomkins J.P."/>
            <person name="Vallenet D."/>
            <person name="Valverde C."/>
            <person name="Wall L.G."/>
            <person name="Wang Y."/>
            <person name="Medigue C."/>
            <person name="Benson D.R."/>
        </authorList>
    </citation>
    <scope>NUCLEOTIDE SEQUENCE [LARGE SCALE GENOMIC DNA]</scope>
    <source>
        <strain evidence="3">DSM 45818 / CECT 9043 / CcI3</strain>
    </source>
</reference>
<feature type="compositionally biased region" description="Basic and acidic residues" evidence="1">
    <location>
        <begin position="13"/>
        <end position="23"/>
    </location>
</feature>
<evidence type="ECO:0000256" key="1">
    <source>
        <dbReference type="SAM" id="MobiDB-lite"/>
    </source>
</evidence>